<dbReference type="Proteomes" id="UP000663882">
    <property type="component" value="Unassembled WGS sequence"/>
</dbReference>
<gene>
    <name evidence="3" type="ORF">FNK824_LOCUS17059</name>
    <name evidence="1" type="ORF">RFH988_LOCUS14849</name>
    <name evidence="2" type="ORF">SEV965_LOCUS31596</name>
</gene>
<evidence type="ECO:0000313" key="4">
    <source>
        <dbReference type="Proteomes" id="UP000663882"/>
    </source>
</evidence>
<dbReference type="Proteomes" id="UP000663889">
    <property type="component" value="Unassembled WGS sequence"/>
</dbReference>
<evidence type="ECO:0000313" key="3">
    <source>
        <dbReference type="EMBL" id="CAF3836197.1"/>
    </source>
</evidence>
<accession>A0A814HT86</accession>
<sequence length="97" mass="10963">MQGFKSKSRDNELNCNNINNVSILFISLLASPPSTSTAADDVELVNVDNINNSLQNNQILDDISRSCDDTSCQPILKNYPTNEDNRSFQTHWYNNRP</sequence>
<organism evidence="1 4">
    <name type="scientific">Rotaria sordida</name>
    <dbReference type="NCBI Taxonomy" id="392033"/>
    <lineage>
        <taxon>Eukaryota</taxon>
        <taxon>Metazoa</taxon>
        <taxon>Spiralia</taxon>
        <taxon>Gnathifera</taxon>
        <taxon>Rotifera</taxon>
        <taxon>Eurotatoria</taxon>
        <taxon>Bdelloidea</taxon>
        <taxon>Philodinida</taxon>
        <taxon>Philodinidae</taxon>
        <taxon>Rotaria</taxon>
    </lineage>
</organism>
<dbReference type="AlphaFoldDB" id="A0A814HT86"/>
<proteinExistence type="predicted"/>
<evidence type="ECO:0000313" key="1">
    <source>
        <dbReference type="EMBL" id="CAF1014281.1"/>
    </source>
</evidence>
<dbReference type="EMBL" id="CAJNOO010000701">
    <property type="protein sequence ID" value="CAF1014281.1"/>
    <property type="molecule type" value="Genomic_DNA"/>
</dbReference>
<dbReference type="EMBL" id="CAJNOU010003691">
    <property type="protein sequence ID" value="CAF1404412.1"/>
    <property type="molecule type" value="Genomic_DNA"/>
</dbReference>
<reference evidence="1" key="1">
    <citation type="submission" date="2021-02" db="EMBL/GenBank/DDBJ databases">
        <authorList>
            <person name="Nowell W R."/>
        </authorList>
    </citation>
    <scope>NUCLEOTIDE SEQUENCE</scope>
</reference>
<dbReference type="EMBL" id="CAJOBE010002661">
    <property type="protein sequence ID" value="CAF3836197.1"/>
    <property type="molecule type" value="Genomic_DNA"/>
</dbReference>
<evidence type="ECO:0000313" key="2">
    <source>
        <dbReference type="EMBL" id="CAF1404412.1"/>
    </source>
</evidence>
<protein>
    <submittedName>
        <fullName evidence="1">Uncharacterized protein</fullName>
    </submittedName>
</protein>
<comment type="caution">
    <text evidence="1">The sequence shown here is derived from an EMBL/GenBank/DDBJ whole genome shotgun (WGS) entry which is preliminary data.</text>
</comment>
<name>A0A814HT86_9BILA</name>
<dbReference type="Proteomes" id="UP000663874">
    <property type="component" value="Unassembled WGS sequence"/>
</dbReference>